<dbReference type="EMBL" id="JBHEZZ010000002">
    <property type="protein sequence ID" value="MFC1400594.1"/>
    <property type="molecule type" value="Genomic_DNA"/>
</dbReference>
<dbReference type="InterPro" id="IPR017441">
    <property type="entry name" value="Protein_kinase_ATP_BS"/>
</dbReference>
<dbReference type="RefSeq" id="WP_051725030.1">
    <property type="nucleotide sequence ID" value="NZ_JBHEZZ010000002.1"/>
</dbReference>
<evidence type="ECO:0000313" key="11">
    <source>
        <dbReference type="EMBL" id="MFC1400594.1"/>
    </source>
</evidence>
<dbReference type="SUPFAM" id="SSF56112">
    <property type="entry name" value="Protein kinase-like (PK-like)"/>
    <property type="match status" value="1"/>
</dbReference>
<reference evidence="11 12" key="1">
    <citation type="submission" date="2024-09" db="EMBL/GenBank/DDBJ databases">
        <authorList>
            <person name="Lee S.D."/>
        </authorList>
    </citation>
    <scope>NUCLEOTIDE SEQUENCE [LARGE SCALE GENOMIC DNA]</scope>
    <source>
        <strain evidence="11 12">N1-5</strain>
    </source>
</reference>
<dbReference type="Pfam" id="PF00069">
    <property type="entry name" value="Pkinase"/>
    <property type="match status" value="1"/>
</dbReference>
<accession>A0ABV6UGM2</accession>
<keyword evidence="9" id="KW-1133">Transmembrane helix</keyword>
<feature type="binding site" evidence="7">
    <location>
        <position position="78"/>
    </location>
    <ligand>
        <name>ATP</name>
        <dbReference type="ChEBI" id="CHEBI:30616"/>
    </ligand>
</feature>
<feature type="transmembrane region" description="Helical" evidence="9">
    <location>
        <begin position="366"/>
        <end position="387"/>
    </location>
</feature>
<organism evidence="11 12">
    <name type="scientific">Streptacidiphilus cavernicola</name>
    <dbReference type="NCBI Taxonomy" id="3342716"/>
    <lineage>
        <taxon>Bacteria</taxon>
        <taxon>Bacillati</taxon>
        <taxon>Actinomycetota</taxon>
        <taxon>Actinomycetes</taxon>
        <taxon>Kitasatosporales</taxon>
        <taxon>Streptomycetaceae</taxon>
        <taxon>Streptacidiphilus</taxon>
    </lineage>
</organism>
<evidence type="ECO:0000256" key="6">
    <source>
        <dbReference type="ARBA" id="ARBA00022840"/>
    </source>
</evidence>
<keyword evidence="3 11" id="KW-0808">Transferase</keyword>
<keyword evidence="12" id="KW-1185">Reference proteome</keyword>
<evidence type="ECO:0000256" key="8">
    <source>
        <dbReference type="SAM" id="MobiDB-lite"/>
    </source>
</evidence>
<protein>
    <recommendedName>
        <fullName evidence="1">non-specific serine/threonine protein kinase</fullName>
        <ecNumber evidence="1">2.7.11.1</ecNumber>
    </recommendedName>
</protein>
<dbReference type="SMART" id="SM00220">
    <property type="entry name" value="S_TKc"/>
    <property type="match status" value="1"/>
</dbReference>
<evidence type="ECO:0000313" key="12">
    <source>
        <dbReference type="Proteomes" id="UP001592528"/>
    </source>
</evidence>
<evidence type="ECO:0000256" key="7">
    <source>
        <dbReference type="PROSITE-ProRule" id="PRU10141"/>
    </source>
</evidence>
<dbReference type="PANTHER" id="PTHR43289">
    <property type="entry name" value="MITOGEN-ACTIVATED PROTEIN KINASE KINASE KINASE 20-RELATED"/>
    <property type="match status" value="1"/>
</dbReference>
<proteinExistence type="predicted"/>
<evidence type="ECO:0000256" key="2">
    <source>
        <dbReference type="ARBA" id="ARBA00022527"/>
    </source>
</evidence>
<dbReference type="Proteomes" id="UP001592528">
    <property type="component" value="Unassembled WGS sequence"/>
</dbReference>
<name>A0ABV6UGM2_9ACTN</name>
<feature type="compositionally biased region" description="Low complexity" evidence="8">
    <location>
        <begin position="1"/>
        <end position="20"/>
    </location>
</feature>
<evidence type="ECO:0000256" key="5">
    <source>
        <dbReference type="ARBA" id="ARBA00022777"/>
    </source>
</evidence>
<sequence length="593" mass="61772">MTNERASAQQAEARQAGAEKSGAEKSGAKAATPAEGGGAAAGRLLAGRYRLASVLGQGGMGTVWRAKDEMLGRDVAVKQLRLTGVDEDERHRLIARALTEAKAIARIRHTAAVTVYDVVEEDDRPWIVMELVESRALSQVIREDGVLTPRRAAEIGLDLLGVLTEAHRSGILHRDVKPSNVLIGHDGRVVLTDFGIARVEGDPSVTSTGMLVGAPSYISPERARGRIPGAPSDLWSLGATLYAMVEGHPPYDKGSALSTLTAVMTEELAPPKGGGALVPVIEGLLRKDPDDRLNEAEARRMLQAVLDQPDEPVPAPVTGAQPEQTRIQPVPPLPPSGVRHSVPYGPATPYGTPTVSTAGRRRVRPLLVLLVLLLVVAIGVVAAVAAARNGNHRNASRGASVQGSTVASVSASASVSGAASTGAGTGTGSGSAAAGSAASSAASGTAAAGAFHRVQGPGGSTVEIPVGWTLVSSSGTSWKYHGPAGTLQLDATSTPGSSAVGAWRTEEAAISGGFPDYRRVALRTVGYRDGWDAADWEWTYSHAGTTLHSLNRGFVTDAHHGYAIYWTAPDATWKDARNQQLLNRFFSSFQPAG</sequence>
<keyword evidence="9" id="KW-0812">Transmembrane</keyword>
<evidence type="ECO:0000256" key="3">
    <source>
        <dbReference type="ARBA" id="ARBA00022679"/>
    </source>
</evidence>
<feature type="region of interest" description="Disordered" evidence="8">
    <location>
        <begin position="1"/>
        <end position="37"/>
    </location>
</feature>
<evidence type="ECO:0000259" key="10">
    <source>
        <dbReference type="PROSITE" id="PS50011"/>
    </source>
</evidence>
<keyword evidence="9" id="KW-0472">Membrane</keyword>
<dbReference type="InterPro" id="IPR008271">
    <property type="entry name" value="Ser/Thr_kinase_AS"/>
</dbReference>
<dbReference type="PROSITE" id="PS00107">
    <property type="entry name" value="PROTEIN_KINASE_ATP"/>
    <property type="match status" value="1"/>
</dbReference>
<dbReference type="Gene3D" id="1.10.510.10">
    <property type="entry name" value="Transferase(Phosphotransferase) domain 1"/>
    <property type="match status" value="1"/>
</dbReference>
<evidence type="ECO:0000256" key="1">
    <source>
        <dbReference type="ARBA" id="ARBA00012513"/>
    </source>
</evidence>
<dbReference type="EC" id="2.7.11.1" evidence="1"/>
<keyword evidence="5 11" id="KW-0418">Kinase</keyword>
<keyword evidence="4 7" id="KW-0547">Nucleotide-binding</keyword>
<keyword evidence="2" id="KW-0723">Serine/threonine-protein kinase</keyword>
<dbReference type="PANTHER" id="PTHR43289:SF6">
    <property type="entry name" value="SERINE_THREONINE-PROTEIN KINASE NEKL-3"/>
    <property type="match status" value="1"/>
</dbReference>
<evidence type="ECO:0000256" key="4">
    <source>
        <dbReference type="ARBA" id="ARBA00022741"/>
    </source>
</evidence>
<dbReference type="CDD" id="cd14014">
    <property type="entry name" value="STKc_PknB_like"/>
    <property type="match status" value="1"/>
</dbReference>
<feature type="region of interest" description="Disordered" evidence="8">
    <location>
        <begin position="308"/>
        <end position="335"/>
    </location>
</feature>
<dbReference type="GO" id="GO:0004674">
    <property type="term" value="F:protein serine/threonine kinase activity"/>
    <property type="evidence" value="ECO:0007669"/>
    <property type="project" value="UniProtKB-EC"/>
</dbReference>
<feature type="region of interest" description="Disordered" evidence="8">
    <location>
        <begin position="416"/>
        <end position="436"/>
    </location>
</feature>
<gene>
    <name evidence="11" type="ORF">ACEZDJ_04750</name>
</gene>
<feature type="domain" description="Protein kinase" evidence="10">
    <location>
        <begin position="49"/>
        <end position="306"/>
    </location>
</feature>
<dbReference type="InterPro" id="IPR000719">
    <property type="entry name" value="Prot_kinase_dom"/>
</dbReference>
<keyword evidence="6 7" id="KW-0067">ATP-binding</keyword>
<dbReference type="PROSITE" id="PS50011">
    <property type="entry name" value="PROTEIN_KINASE_DOM"/>
    <property type="match status" value="1"/>
</dbReference>
<dbReference type="PROSITE" id="PS00108">
    <property type="entry name" value="PROTEIN_KINASE_ST"/>
    <property type="match status" value="1"/>
</dbReference>
<comment type="caution">
    <text evidence="11">The sequence shown here is derived from an EMBL/GenBank/DDBJ whole genome shotgun (WGS) entry which is preliminary data.</text>
</comment>
<dbReference type="InterPro" id="IPR011009">
    <property type="entry name" value="Kinase-like_dom_sf"/>
</dbReference>
<evidence type="ECO:0000256" key="9">
    <source>
        <dbReference type="SAM" id="Phobius"/>
    </source>
</evidence>
<dbReference type="Gene3D" id="3.30.200.20">
    <property type="entry name" value="Phosphorylase Kinase, domain 1"/>
    <property type="match status" value="1"/>
</dbReference>